<accession>A0ABX7M677</accession>
<name>A0ABX7M677_9RHOO</name>
<dbReference type="Proteomes" id="UP000663570">
    <property type="component" value="Chromosome"/>
</dbReference>
<dbReference type="RefSeq" id="WP_206254761.1">
    <property type="nucleotide sequence ID" value="NZ_CP071060.1"/>
</dbReference>
<evidence type="ECO:0000313" key="3">
    <source>
        <dbReference type="Proteomes" id="UP000663570"/>
    </source>
</evidence>
<dbReference type="EMBL" id="CP071060">
    <property type="protein sequence ID" value="QSI77262.1"/>
    <property type="molecule type" value="Genomic_DNA"/>
</dbReference>
<dbReference type="SUPFAM" id="SSF53474">
    <property type="entry name" value="alpha/beta-Hydrolases"/>
    <property type="match status" value="1"/>
</dbReference>
<dbReference type="InterPro" id="IPR029058">
    <property type="entry name" value="AB_hydrolase_fold"/>
</dbReference>
<dbReference type="Gene3D" id="3.40.50.1820">
    <property type="entry name" value="alpha/beta hydrolase"/>
    <property type="match status" value="1"/>
</dbReference>
<organism evidence="2 3">
    <name type="scientific">Niveibacterium microcysteis</name>
    <dbReference type="NCBI Taxonomy" id="2811415"/>
    <lineage>
        <taxon>Bacteria</taxon>
        <taxon>Pseudomonadati</taxon>
        <taxon>Pseudomonadota</taxon>
        <taxon>Betaproteobacteria</taxon>
        <taxon>Rhodocyclales</taxon>
        <taxon>Rhodocyclaceae</taxon>
        <taxon>Niveibacterium</taxon>
    </lineage>
</organism>
<keyword evidence="3" id="KW-1185">Reference proteome</keyword>
<dbReference type="InterPro" id="IPR012908">
    <property type="entry name" value="PGAP1-ab_dom-like"/>
</dbReference>
<feature type="domain" description="GPI inositol-deacylase PGAP1-like alpha/beta" evidence="1">
    <location>
        <begin position="206"/>
        <end position="264"/>
    </location>
</feature>
<dbReference type="Pfam" id="PF07819">
    <property type="entry name" value="PGAP1"/>
    <property type="match status" value="1"/>
</dbReference>
<protein>
    <recommendedName>
        <fullName evidence="1">GPI inositol-deacylase PGAP1-like alpha/beta domain-containing protein</fullName>
    </recommendedName>
</protein>
<sequence>MSKHDKPKPKPSYAPALQRGLHEVSHQVEAMHRAIAGKTFGALKQVPVVAQPAALIESIHDAVSAGVHAAVRLGNRGLFSLAGEAERALASDAPPGPRESGLRAAINGVFGDHLAAHGEALATPMQLFERGRHSAAVLDHLHIPQRRVCIFLHGLACDEHCWVPDADSGEPDYGAQVHADFGYTVLYLRYNSGLPIADNASAFAELLQTLCAAQPSLQEILLIGHSMGGLIARCALWQGAGSPWLARTRMLICLGSPQLGSPLERLGMVTNRLLDSFDVTAPIGAIARRRSAGIRDLHDGIGADAGQDPPEVELRFLGATIAEDSDSALGKLVGDGLVTPDSALAERPRANIARAQLGGLGHMAMLHEARVWQQVHTWIAEGFVPTA</sequence>
<evidence type="ECO:0000313" key="2">
    <source>
        <dbReference type="EMBL" id="QSI77262.1"/>
    </source>
</evidence>
<gene>
    <name evidence="2" type="ORF">JY500_01005</name>
</gene>
<reference evidence="2 3" key="1">
    <citation type="submission" date="2021-02" db="EMBL/GenBank/DDBJ databases">
        <title>Niveibacterium changnyeongensis HC41.</title>
        <authorList>
            <person name="Kang M."/>
        </authorList>
    </citation>
    <scope>NUCLEOTIDE SEQUENCE [LARGE SCALE GENOMIC DNA]</scope>
    <source>
        <strain evidence="2 3">HC41</strain>
    </source>
</reference>
<proteinExistence type="predicted"/>
<evidence type="ECO:0000259" key="1">
    <source>
        <dbReference type="Pfam" id="PF07819"/>
    </source>
</evidence>